<dbReference type="PANTHER" id="PTHR30055">
    <property type="entry name" value="HTH-TYPE TRANSCRIPTIONAL REGULATOR RUTR"/>
    <property type="match status" value="1"/>
</dbReference>
<evidence type="ECO:0000256" key="3">
    <source>
        <dbReference type="ARBA" id="ARBA00023163"/>
    </source>
</evidence>
<keyword evidence="1" id="KW-0805">Transcription regulation</keyword>
<dbReference type="SUPFAM" id="SSF46689">
    <property type="entry name" value="Homeodomain-like"/>
    <property type="match status" value="1"/>
</dbReference>
<keyword evidence="2 4" id="KW-0238">DNA-binding</keyword>
<feature type="DNA-binding region" description="H-T-H motif" evidence="4">
    <location>
        <begin position="45"/>
        <end position="64"/>
    </location>
</feature>
<dbReference type="GO" id="GO:0000976">
    <property type="term" value="F:transcription cis-regulatory region binding"/>
    <property type="evidence" value="ECO:0007669"/>
    <property type="project" value="TreeGrafter"/>
</dbReference>
<comment type="caution">
    <text evidence="6">The sequence shown here is derived from an EMBL/GenBank/DDBJ whole genome shotgun (WGS) entry which is preliminary data.</text>
</comment>
<proteinExistence type="predicted"/>
<dbReference type="PRINTS" id="PR00455">
    <property type="entry name" value="HTHTETR"/>
</dbReference>
<dbReference type="PROSITE" id="PS50977">
    <property type="entry name" value="HTH_TETR_2"/>
    <property type="match status" value="1"/>
</dbReference>
<dbReference type="InterPro" id="IPR009057">
    <property type="entry name" value="Homeodomain-like_sf"/>
</dbReference>
<dbReference type="PANTHER" id="PTHR30055:SF234">
    <property type="entry name" value="HTH-TYPE TRANSCRIPTIONAL REGULATOR BETI"/>
    <property type="match status" value="1"/>
</dbReference>
<dbReference type="OrthoDB" id="5242520at2"/>
<evidence type="ECO:0000256" key="2">
    <source>
        <dbReference type="ARBA" id="ARBA00023125"/>
    </source>
</evidence>
<evidence type="ECO:0000256" key="4">
    <source>
        <dbReference type="PROSITE-ProRule" id="PRU00335"/>
    </source>
</evidence>
<dbReference type="FunFam" id="1.10.10.60:FF:000141">
    <property type="entry name" value="TetR family transcriptional regulator"/>
    <property type="match status" value="1"/>
</dbReference>
<accession>A0A543FH19</accession>
<feature type="domain" description="HTH tetR-type" evidence="5">
    <location>
        <begin position="22"/>
        <end position="82"/>
    </location>
</feature>
<dbReference type="Pfam" id="PF00440">
    <property type="entry name" value="TetR_N"/>
    <property type="match status" value="1"/>
</dbReference>
<name>A0A543FH19_9NOCA</name>
<dbReference type="InterPro" id="IPR001647">
    <property type="entry name" value="HTH_TetR"/>
</dbReference>
<dbReference type="AlphaFoldDB" id="A0A543FH19"/>
<evidence type="ECO:0000256" key="1">
    <source>
        <dbReference type="ARBA" id="ARBA00023015"/>
    </source>
</evidence>
<gene>
    <name evidence="6" type="ORF">FB390_4779</name>
</gene>
<sequence length="215" mass="23278">MSMGAVTSSAWSVRAARERSHTDRHRDLLDAAARVFAARGYAETTVAAITAEAGVARATLYVYFASKEEIFHALAARVRDDFLAAQEPGLVGDDPRKTLRATMDAFAAAARDAGPLLRMIEERGAIEPALAGLATEIAERPIRRFARWIERQRQAATVAPVAEPRVVAETIGYALASGALQRRNANPAAWEEYLRNMRTVAETLLGMGSTAAPRS</sequence>
<protein>
    <submittedName>
        <fullName evidence="6">TetR family transcriptional regulator</fullName>
    </submittedName>
</protein>
<dbReference type="Gene3D" id="1.10.357.10">
    <property type="entry name" value="Tetracycline Repressor, domain 2"/>
    <property type="match status" value="1"/>
</dbReference>
<keyword evidence="7" id="KW-1185">Reference proteome</keyword>
<dbReference type="InterPro" id="IPR023772">
    <property type="entry name" value="DNA-bd_HTH_TetR-type_CS"/>
</dbReference>
<dbReference type="EMBL" id="VFPG01000001">
    <property type="protein sequence ID" value="TQM33066.1"/>
    <property type="molecule type" value="Genomic_DNA"/>
</dbReference>
<dbReference type="InterPro" id="IPR036271">
    <property type="entry name" value="Tet_transcr_reg_TetR-rel_C_sf"/>
</dbReference>
<reference evidence="6 7" key="1">
    <citation type="submission" date="2019-06" db="EMBL/GenBank/DDBJ databases">
        <title>Sequencing the genomes of 1000 actinobacteria strains.</title>
        <authorList>
            <person name="Klenk H.-P."/>
        </authorList>
    </citation>
    <scope>NUCLEOTIDE SEQUENCE [LARGE SCALE GENOMIC DNA]</scope>
    <source>
        <strain evidence="6 7">DSM 103495</strain>
    </source>
</reference>
<dbReference type="InterPro" id="IPR050109">
    <property type="entry name" value="HTH-type_TetR-like_transc_reg"/>
</dbReference>
<dbReference type="PROSITE" id="PS01081">
    <property type="entry name" value="HTH_TETR_1"/>
    <property type="match status" value="1"/>
</dbReference>
<dbReference type="Gene3D" id="1.10.10.60">
    <property type="entry name" value="Homeodomain-like"/>
    <property type="match status" value="1"/>
</dbReference>
<keyword evidence="3" id="KW-0804">Transcription</keyword>
<dbReference type="Proteomes" id="UP000316331">
    <property type="component" value="Unassembled WGS sequence"/>
</dbReference>
<evidence type="ECO:0000313" key="7">
    <source>
        <dbReference type="Proteomes" id="UP000316331"/>
    </source>
</evidence>
<dbReference type="GO" id="GO:0045892">
    <property type="term" value="P:negative regulation of DNA-templated transcription"/>
    <property type="evidence" value="ECO:0007669"/>
    <property type="project" value="UniProtKB-ARBA"/>
</dbReference>
<dbReference type="GO" id="GO:0003700">
    <property type="term" value="F:DNA-binding transcription factor activity"/>
    <property type="evidence" value="ECO:0007669"/>
    <property type="project" value="TreeGrafter"/>
</dbReference>
<organism evidence="6 7">
    <name type="scientific">Nocardia bhagyanarayanae</name>
    <dbReference type="NCBI Taxonomy" id="1215925"/>
    <lineage>
        <taxon>Bacteria</taxon>
        <taxon>Bacillati</taxon>
        <taxon>Actinomycetota</taxon>
        <taxon>Actinomycetes</taxon>
        <taxon>Mycobacteriales</taxon>
        <taxon>Nocardiaceae</taxon>
        <taxon>Nocardia</taxon>
    </lineage>
</organism>
<evidence type="ECO:0000259" key="5">
    <source>
        <dbReference type="PROSITE" id="PS50977"/>
    </source>
</evidence>
<dbReference type="SUPFAM" id="SSF48498">
    <property type="entry name" value="Tetracyclin repressor-like, C-terminal domain"/>
    <property type="match status" value="1"/>
</dbReference>
<evidence type="ECO:0000313" key="6">
    <source>
        <dbReference type="EMBL" id="TQM33066.1"/>
    </source>
</evidence>